<evidence type="ECO:0000313" key="1">
    <source>
        <dbReference type="EnsemblPlants" id="Bo2g110780.1"/>
    </source>
</evidence>
<dbReference type="Proteomes" id="UP000032141">
    <property type="component" value="Chromosome C2"/>
</dbReference>
<sequence length="118" mass="13312">MSPTNHLSTINHTIRVCSFYGFDSYQTIKFDHGFSVRFRITLTSSRVEWTTKEMNRELELIGTRADVVSSCLIAEIGNASCPTYDQERLELKLAGNRLQTGIGITMVTCLEGGQRFDN</sequence>
<organism evidence="1 2">
    <name type="scientific">Brassica oleracea var. oleracea</name>
    <dbReference type="NCBI Taxonomy" id="109376"/>
    <lineage>
        <taxon>Eukaryota</taxon>
        <taxon>Viridiplantae</taxon>
        <taxon>Streptophyta</taxon>
        <taxon>Embryophyta</taxon>
        <taxon>Tracheophyta</taxon>
        <taxon>Spermatophyta</taxon>
        <taxon>Magnoliopsida</taxon>
        <taxon>eudicotyledons</taxon>
        <taxon>Gunneridae</taxon>
        <taxon>Pentapetalae</taxon>
        <taxon>rosids</taxon>
        <taxon>malvids</taxon>
        <taxon>Brassicales</taxon>
        <taxon>Brassicaceae</taxon>
        <taxon>Brassiceae</taxon>
        <taxon>Brassica</taxon>
    </lineage>
</organism>
<proteinExistence type="predicted"/>
<evidence type="ECO:0000313" key="2">
    <source>
        <dbReference type="Proteomes" id="UP000032141"/>
    </source>
</evidence>
<accession>A0A0D3ATB1</accession>
<dbReference type="AlphaFoldDB" id="A0A0D3ATB1"/>
<reference evidence="1 2" key="1">
    <citation type="journal article" date="2014" name="Genome Biol.">
        <title>Transcriptome and methylome profiling reveals relics of genome dominance in the mesopolyploid Brassica oleracea.</title>
        <authorList>
            <person name="Parkin I.A."/>
            <person name="Koh C."/>
            <person name="Tang H."/>
            <person name="Robinson S.J."/>
            <person name="Kagale S."/>
            <person name="Clarke W.E."/>
            <person name="Town C.D."/>
            <person name="Nixon J."/>
            <person name="Krishnakumar V."/>
            <person name="Bidwell S.L."/>
            <person name="Denoeud F."/>
            <person name="Belcram H."/>
            <person name="Links M.G."/>
            <person name="Just J."/>
            <person name="Clarke C."/>
            <person name="Bender T."/>
            <person name="Huebert T."/>
            <person name="Mason A.S."/>
            <person name="Pires J.C."/>
            <person name="Barker G."/>
            <person name="Moore J."/>
            <person name="Walley P.G."/>
            <person name="Manoli S."/>
            <person name="Batley J."/>
            <person name="Edwards D."/>
            <person name="Nelson M.N."/>
            <person name="Wang X."/>
            <person name="Paterson A.H."/>
            <person name="King G."/>
            <person name="Bancroft I."/>
            <person name="Chalhoub B."/>
            <person name="Sharpe A.G."/>
        </authorList>
    </citation>
    <scope>NUCLEOTIDE SEQUENCE</scope>
    <source>
        <strain evidence="1 2">cv. TO1000</strain>
    </source>
</reference>
<reference evidence="1" key="2">
    <citation type="submission" date="2015-03" db="UniProtKB">
        <authorList>
            <consortium name="EnsemblPlants"/>
        </authorList>
    </citation>
    <scope>IDENTIFICATION</scope>
</reference>
<protein>
    <submittedName>
        <fullName evidence="1">Uncharacterized protein</fullName>
    </submittedName>
</protein>
<dbReference type="EnsemblPlants" id="Bo2g110780.1">
    <property type="protein sequence ID" value="Bo2g110780.1"/>
    <property type="gene ID" value="Bo2g110780"/>
</dbReference>
<keyword evidence="2" id="KW-1185">Reference proteome</keyword>
<dbReference type="HOGENOM" id="CLU_2076373_0_0_1"/>
<name>A0A0D3ATB1_BRAOL</name>
<dbReference type="Gramene" id="Bo2g110780.1">
    <property type="protein sequence ID" value="Bo2g110780.1"/>
    <property type="gene ID" value="Bo2g110780"/>
</dbReference>